<dbReference type="EMBL" id="CP037423">
    <property type="protein sequence ID" value="QDV47298.1"/>
    <property type="molecule type" value="Genomic_DNA"/>
</dbReference>
<accession>A0A518I2I1</accession>
<protein>
    <submittedName>
        <fullName evidence="2">Uncharacterized protein</fullName>
    </submittedName>
</protein>
<dbReference type="Proteomes" id="UP000319004">
    <property type="component" value="Chromosome"/>
</dbReference>
<evidence type="ECO:0000313" key="3">
    <source>
        <dbReference type="Proteomes" id="UP000319004"/>
    </source>
</evidence>
<gene>
    <name evidence="2" type="ORF">Enr13x_72070</name>
</gene>
<organism evidence="2 3">
    <name type="scientific">Stieleria neptunia</name>
    <dbReference type="NCBI Taxonomy" id="2527979"/>
    <lineage>
        <taxon>Bacteria</taxon>
        <taxon>Pseudomonadati</taxon>
        <taxon>Planctomycetota</taxon>
        <taxon>Planctomycetia</taxon>
        <taxon>Pirellulales</taxon>
        <taxon>Pirellulaceae</taxon>
        <taxon>Stieleria</taxon>
    </lineage>
</organism>
<name>A0A518I2I1_9BACT</name>
<feature type="region of interest" description="Disordered" evidence="1">
    <location>
        <begin position="44"/>
        <end position="80"/>
    </location>
</feature>
<keyword evidence="3" id="KW-1185">Reference proteome</keyword>
<dbReference type="AlphaFoldDB" id="A0A518I2I1"/>
<reference evidence="2 3" key="1">
    <citation type="submission" date="2019-03" db="EMBL/GenBank/DDBJ databases">
        <title>Deep-cultivation of Planctomycetes and their phenomic and genomic characterization uncovers novel biology.</title>
        <authorList>
            <person name="Wiegand S."/>
            <person name="Jogler M."/>
            <person name="Boedeker C."/>
            <person name="Pinto D."/>
            <person name="Vollmers J."/>
            <person name="Rivas-Marin E."/>
            <person name="Kohn T."/>
            <person name="Peeters S.H."/>
            <person name="Heuer A."/>
            <person name="Rast P."/>
            <person name="Oberbeckmann S."/>
            <person name="Bunk B."/>
            <person name="Jeske O."/>
            <person name="Meyerdierks A."/>
            <person name="Storesund J.E."/>
            <person name="Kallscheuer N."/>
            <person name="Luecker S."/>
            <person name="Lage O.M."/>
            <person name="Pohl T."/>
            <person name="Merkel B.J."/>
            <person name="Hornburger P."/>
            <person name="Mueller R.-W."/>
            <person name="Bruemmer F."/>
            <person name="Labrenz M."/>
            <person name="Spormann A.M."/>
            <person name="Op den Camp H."/>
            <person name="Overmann J."/>
            <person name="Amann R."/>
            <person name="Jetten M.S.M."/>
            <person name="Mascher T."/>
            <person name="Medema M.H."/>
            <person name="Devos D.P."/>
            <person name="Kaster A.-K."/>
            <person name="Ovreas L."/>
            <person name="Rohde M."/>
            <person name="Galperin M.Y."/>
            <person name="Jogler C."/>
        </authorList>
    </citation>
    <scope>NUCLEOTIDE SEQUENCE [LARGE SCALE GENOMIC DNA]</scope>
    <source>
        <strain evidence="2 3">Enr13</strain>
    </source>
</reference>
<proteinExistence type="predicted"/>
<sequence>MLAGGVSHRYRKYEFAEAWKAGTMGLPVHSKRGHCVGPLGLEHSFESTPGGSRHRQTLYRPSGPKTLRSAGIPESNRRNQ</sequence>
<evidence type="ECO:0000313" key="2">
    <source>
        <dbReference type="EMBL" id="QDV47298.1"/>
    </source>
</evidence>
<dbReference type="KEGG" id="snep:Enr13x_72070"/>
<evidence type="ECO:0000256" key="1">
    <source>
        <dbReference type="SAM" id="MobiDB-lite"/>
    </source>
</evidence>